<dbReference type="PANTHER" id="PTHR43649:SF12">
    <property type="entry name" value="DIACETYLCHITOBIOSE BINDING PROTEIN DASA"/>
    <property type="match status" value="1"/>
</dbReference>
<dbReference type="PANTHER" id="PTHR43649">
    <property type="entry name" value="ARABINOSE-BINDING PROTEIN-RELATED"/>
    <property type="match status" value="1"/>
</dbReference>
<name>A0A1Q8QUK8_9FIRM</name>
<evidence type="ECO:0000256" key="1">
    <source>
        <dbReference type="SAM" id="SignalP"/>
    </source>
</evidence>
<dbReference type="Proteomes" id="UP000186102">
    <property type="component" value="Unassembled WGS sequence"/>
</dbReference>
<protein>
    <submittedName>
        <fullName evidence="2">Various polyols ABC transporter, periplasmic substrate-binding protein</fullName>
    </submittedName>
</protein>
<reference evidence="2 3" key="1">
    <citation type="submission" date="2016-09" db="EMBL/GenBank/DDBJ databases">
        <title>Complete genome of Desulfosporosinus sp. OL.</title>
        <authorList>
            <person name="Mardanov A."/>
            <person name="Beletsky A."/>
            <person name="Panova A."/>
            <person name="Karnachuk O."/>
            <person name="Ravin N."/>
        </authorList>
    </citation>
    <scope>NUCLEOTIDE SEQUENCE [LARGE SCALE GENOMIC DNA]</scope>
    <source>
        <strain evidence="2 3">OL</strain>
    </source>
</reference>
<organism evidence="2 3">
    <name type="scientific">Desulfosporosinus metallidurans</name>
    <dbReference type="NCBI Taxonomy" id="1888891"/>
    <lineage>
        <taxon>Bacteria</taxon>
        <taxon>Bacillati</taxon>
        <taxon>Bacillota</taxon>
        <taxon>Clostridia</taxon>
        <taxon>Eubacteriales</taxon>
        <taxon>Desulfitobacteriaceae</taxon>
        <taxon>Desulfosporosinus</taxon>
    </lineage>
</organism>
<dbReference type="Pfam" id="PF01547">
    <property type="entry name" value="SBP_bac_1"/>
    <property type="match status" value="1"/>
</dbReference>
<dbReference type="Gene3D" id="3.40.190.10">
    <property type="entry name" value="Periplasmic binding protein-like II"/>
    <property type="match status" value="2"/>
</dbReference>
<comment type="caution">
    <text evidence="2">The sequence shown here is derived from an EMBL/GenBank/DDBJ whole genome shotgun (WGS) entry which is preliminary data.</text>
</comment>
<dbReference type="InterPro" id="IPR050490">
    <property type="entry name" value="Bact_solute-bd_prot1"/>
</dbReference>
<dbReference type="AlphaFoldDB" id="A0A1Q8QUK8"/>
<proteinExistence type="predicted"/>
<gene>
    <name evidence="2" type="ORF">DSOL_2877</name>
</gene>
<feature type="chain" id="PRO_5039142445" evidence="1">
    <location>
        <begin position="20"/>
        <end position="425"/>
    </location>
</feature>
<feature type="signal peptide" evidence="1">
    <location>
        <begin position="1"/>
        <end position="19"/>
    </location>
</feature>
<keyword evidence="3" id="KW-1185">Reference proteome</keyword>
<keyword evidence="1" id="KW-0732">Signal</keyword>
<evidence type="ECO:0000313" key="3">
    <source>
        <dbReference type="Proteomes" id="UP000186102"/>
    </source>
</evidence>
<accession>A0A1Q8QUK8</accession>
<evidence type="ECO:0000313" key="2">
    <source>
        <dbReference type="EMBL" id="OLN30990.1"/>
    </source>
</evidence>
<dbReference type="CDD" id="cd13585">
    <property type="entry name" value="PBP2_TMBP_like"/>
    <property type="match status" value="1"/>
</dbReference>
<dbReference type="SUPFAM" id="SSF53850">
    <property type="entry name" value="Periplasmic binding protein-like II"/>
    <property type="match status" value="1"/>
</dbReference>
<dbReference type="STRING" id="1888891.DSOL_2877"/>
<dbReference type="InterPro" id="IPR006059">
    <property type="entry name" value="SBP"/>
</dbReference>
<sequence length="425" mass="46189">MVLSLAMALGLAAGCGTNATPKPAASDKPYAGTQLRVVFANHPWADAIKAQLPEFEQKTGIKVNLENYFEDQLTQKLTVELTSGTTTIDAMMFRPLQEGKLFAKNGWLNDLTTSSQKDKIWDLSDFNKGAIGTVTMDQKLYGVPIVTEREILYYRKDILQQNNITVPKTLDELLAAAKKLNDPSKKLYGFVARGQRSPAVTQYSSFLYSMGGDFAKDGKATVNSPEAIKAYQTYGDLQRLYGPPGTLNMAWPQAFAVFQQGQAVFLPDADSLYTNLTDPKKSTVSDKVGFAPFPAGAAGSKPYNITSWALGLNAKSKNQDATWEFIKWATSKEQVLKMQQAGNPGARESVWNNPEGLKNFPAEYAATVKESMKTSVDHDRPLVINIGPARDAVGGPIQAAIQGQDVAAAANAANTAFQAILDKEK</sequence>
<dbReference type="OrthoDB" id="383712at2"/>
<dbReference type="EMBL" id="MLBF01000021">
    <property type="protein sequence ID" value="OLN30990.1"/>
    <property type="molecule type" value="Genomic_DNA"/>
</dbReference>